<keyword evidence="3" id="KW-0732">Signal</keyword>
<dbReference type="Pfam" id="PF05860">
    <property type="entry name" value="TPS"/>
    <property type="match status" value="1"/>
</dbReference>
<dbReference type="PANTHER" id="PTHR12338:SF8">
    <property type="entry name" value="HEME_HEMOPEXIN-BINDING PROTEIN"/>
    <property type="match status" value="1"/>
</dbReference>
<dbReference type="SUPFAM" id="SSF51126">
    <property type="entry name" value="Pectin lyase-like"/>
    <property type="match status" value="1"/>
</dbReference>
<dbReference type="Pfam" id="PF18676">
    <property type="entry name" value="MBG_2"/>
    <property type="match status" value="1"/>
</dbReference>
<dbReference type="OrthoDB" id="218680at2"/>
<evidence type="ECO:0000256" key="3">
    <source>
        <dbReference type="ARBA" id="ARBA00022729"/>
    </source>
</evidence>
<reference evidence="6 7" key="1">
    <citation type="journal article" date="2016" name="Front. Microbiol.">
        <title>Genomic Resource of Rice Seed Associated Bacteria.</title>
        <authorList>
            <person name="Midha S."/>
            <person name="Bansal K."/>
            <person name="Sharma S."/>
            <person name="Kumar N."/>
            <person name="Patil P.P."/>
            <person name="Chaudhry V."/>
            <person name="Patil P.B."/>
        </authorList>
    </citation>
    <scope>NUCLEOTIDE SEQUENCE [LARGE SCALE GENOMIC DNA]</scope>
    <source>
        <strain evidence="6 7">NS331</strain>
    </source>
</reference>
<dbReference type="RefSeq" id="WP_058640212.1">
    <property type="nucleotide sequence ID" value="NZ_LDSL01000009.1"/>
</dbReference>
<name>A0A147HCC1_9BURK</name>
<dbReference type="SMART" id="SM00912">
    <property type="entry name" value="Haemagg_act"/>
    <property type="match status" value="1"/>
</dbReference>
<dbReference type="Gene3D" id="2.160.20.10">
    <property type="entry name" value="Single-stranded right-handed beta-helix, Pectin lyase-like"/>
    <property type="match status" value="1"/>
</dbReference>
<protein>
    <recommendedName>
        <fullName evidence="5">Filamentous haemagglutinin FhaB/tRNA nuclease CdiA-like TPS domain-containing protein</fullName>
    </recommendedName>
</protein>
<dbReference type="InterPro" id="IPR041248">
    <property type="entry name" value="YDG"/>
</dbReference>
<dbReference type="InterPro" id="IPR041286">
    <property type="entry name" value="MBG_2"/>
</dbReference>
<comment type="subcellular location">
    <subcellularLocation>
        <location evidence="1">Secreted</location>
    </subcellularLocation>
</comment>
<evidence type="ECO:0000313" key="6">
    <source>
        <dbReference type="EMBL" id="KTT27675.1"/>
    </source>
</evidence>
<comment type="caution">
    <text evidence="6">The sequence shown here is derived from an EMBL/GenBank/DDBJ whole genome shotgun (WGS) entry which is preliminary data.</text>
</comment>
<organism evidence="6 7">
    <name type="scientific">Pseudacidovorax intermedius</name>
    <dbReference type="NCBI Taxonomy" id="433924"/>
    <lineage>
        <taxon>Bacteria</taxon>
        <taxon>Pseudomonadati</taxon>
        <taxon>Pseudomonadota</taxon>
        <taxon>Betaproteobacteria</taxon>
        <taxon>Burkholderiales</taxon>
        <taxon>Comamonadaceae</taxon>
        <taxon>Pseudacidovorax</taxon>
    </lineage>
</organism>
<dbReference type="PANTHER" id="PTHR12338">
    <property type="entry name" value="AUTOTRANSPORTER"/>
    <property type="match status" value="1"/>
</dbReference>
<accession>A0A147HCC1</accession>
<evidence type="ECO:0000256" key="2">
    <source>
        <dbReference type="ARBA" id="ARBA00022525"/>
    </source>
</evidence>
<dbReference type="Proteomes" id="UP000072741">
    <property type="component" value="Unassembled WGS sequence"/>
</dbReference>
<dbReference type="GO" id="GO:0005576">
    <property type="term" value="C:extracellular region"/>
    <property type="evidence" value="ECO:0007669"/>
    <property type="project" value="UniProtKB-SubCell"/>
</dbReference>
<feature type="domain" description="Filamentous haemagglutinin FhaB/tRNA nuclease CdiA-like TPS" evidence="5">
    <location>
        <begin position="58"/>
        <end position="170"/>
    </location>
</feature>
<keyword evidence="7" id="KW-1185">Reference proteome</keyword>
<dbReference type="InterPro" id="IPR008638">
    <property type="entry name" value="FhaB/CdiA-like_TPS"/>
</dbReference>
<dbReference type="InterPro" id="IPR024973">
    <property type="entry name" value="ESPR"/>
</dbReference>
<keyword evidence="2" id="KW-0964">Secreted</keyword>
<evidence type="ECO:0000256" key="4">
    <source>
        <dbReference type="SAM" id="MobiDB-lite"/>
    </source>
</evidence>
<evidence type="ECO:0000259" key="5">
    <source>
        <dbReference type="SMART" id="SM00912"/>
    </source>
</evidence>
<sequence>MSIHRHASLNRAFSLVWSDKFQAWVPAPERTRARGKRGATTLAATVLATLIGSASAADPGLPSGGQVTTGSASIQQSGAVMTIRQDTQAAAIDWQRFSIGAGNTVHFVQPSSAAVALNRVLGQDPTQIYGTLQANGQVFLVNPNGILFGKGAQVSTAGLLATTRDISTTDFANGKFSFSGNGTGTVVNEGSLRAAQGGYVALIGAQVINSGSIQAPGGDVRLAAADAVSVRLNGAGLAGFSVDRGTLNALVANHGLIQAPGGRVALTADAADAVARAVVNHTGIIEAQGVDSSNGVVELRGDARTGEVNVSGRVDVSSAGGQGGAVAVSGHAVHLQAGAAVDASGATGGGKVRIGGGWQGQDADIANASTVTMAPGASIDVSARQQGSGGTAVLWSQDYTAFGGSIAARGGAGGGDGGKVETSSKDVLQAVGSVDTTAPAGKGGAWLLDPRNVTIASSGASGTAYSANYVPAADSVILASSINASLNAGTSVTITTGTTGTSAGDITVAAPITVNNTASYVGPTLTLQAANNINVNAAIANTTDSAYYGNRLNVVLTPGATGNVNFGATGSITTRGGNVYVGALSGTGGSETVTAQGNNLTMAAGSFIQTNGGMLDARVNGTISLAAGSLRSSGSYSPYYTTTPTAFSQRGIAINLAAGTITSTNTDPTVADIRTQVSTTLQAGTIGSSANPIKIGTDTAGDAYQTLTVNNTTGSSYVSQMGSNQVFSTVAVNVSSQANSTQDIRLMGDFGGTGHDGTGHLLLRNDANGVLAVATDDVNTVGAGGRATSVELSAPSMSFADNAVKTGDGYFSASGTTLASAAAGNGVADILSGDIRLNARDVGTQARPLELATTMGYTDSSLMVTNSGGSTFLKIVDDSFNYVKLMNVKDVGTHHILYAGGDRIVYASDGNNVVLPTISGGPTDGSTFFATNGIDTTRTTSKPRYLEMTASSGGFVLGDNAVNLGAGSFSLVIPIYNATGIIAAANSYNASAPVAQITAGDVSFSVQNYPTPAASTIGAGGKDIQIAQGAGTGNNTLSVGTQQGNVAIHELSQNHFKTISLSLGSASAAQNVAIDLAGPDDINFSDSGSLVSVDATKVNVAANNRNFSLTAGQRSIQTDGNSLGTGSYTLSAGGSASPSSLLKLNGDIRTIGGDITLYGYAGVDLLKSVLVDSNVGRTGIGGTIYLYGDYSNATSSVSSSGGSYSLTVDSSSTAAQGGYIYAPSNVDNRAGNYLSGLSFNATGATTASDNTVSLASRSSGASSILLKGDFSSAGNTYLGNGNGVTIDTEQGNTASAGNISFSGASLRSGTSYSTGQTYFNASTNFLTGNGGNVSLLAQNSASNPLSLASLLVDTRSPNGTSGDISLSAVSTSANYGGTGSQSYYGRNITLYGDLYADARSISLNGDVRLTRSVRMNTIGSLGSGAGGVTLGAVSATTTGAGLTITTGVGNASGAVVLNGGAGMAGGYYLDSLSINTRGSIASGISLNAAVATEGSQTYAAGALTATGGLSTNGGDIDLSGMAGNMQTRGSTYTITTDRAGGTNAAGRLLLGNIALNANSAGAVALTIDTTADGGGANAALTLNGVGGTTSYGAINVAAGSVTLNGAMRASSNAITVEARGSAADLTIASTGSVTTTTAGNVVLAAGRNFINNKGSTGISAAGRYFVYSTDPAASTEGMTGYSKHYNQAYVAGATPSYAGSGNWFLYSVAPVISVTPSTTTMVYGSAEPATTLGASNYSGMIDGDTLSSFTGSQSFTLAPAGTLSSAGFRQVGSYAYTLNGTLTDSLGYQYAPFAQSLTVTPRALNVSGISANNKTYDGSAAATLSGTATATALAGDLVAISGTGTGAFANANAGVNKAVAVSGYTATGTDAGNYQLVQPSGLTATITPRTLTVTGSGIATKTYDGNATATVNVGTVTGFVGSEMVVVSASGNFADKNVGTAKAVSASYSLADGNNGGRAANYVLAGQSLSGDITAKTITVAATGVNKVYDGTTAATATLGSSGVVGGDVVNFSGTASLADKNVGTGKTVSVVGIGASGADAGNYQLAGTTASGTLDVTAKTITVAATGVNKVYDGTTAATANLASSGVVNGDVVNFSGTASFGNKNVGSAKTVSVAGIGASGADAANYVLSATTATTAANVTAKAITVDATGVNKTYDGTTAASATLASSGVIAGDTVNFGGTASFANKNAGTAKAVNVAGISASGTDAGNYTLTATTAATTADIAAKAITVAATGVNKVYDGTTNASASLASSGVVSGDAVSFTGTATLADKNVGTGKAVSVAGISASGVDAGNYAINTTASTTANVTAKAITVAATGVNKVYDGTTSASANLASSGVVSGDVVNFSGTATLANKNVGTGKAVSVAGIAASGADAGNYSINTTASTTANVTAKAITVAATGVNKVYDGSTAATANLASSGVVSGDVVNFSGTATLADKNVGTGKTVSVAGIAASGTDAANYSINTTAGTTANVTAKTITVAAAGVNKVYDGTTAASASLSSSGVVNGDVVNFSGTASFADKNVGTAKAVTVAGIGASGTDAGNYLLSGTTATTAANVTAKAITVAAAGTNKVYDGTTAAAATLSSSGVVAGDTVNFGGTASFANKNVGTGKAVSVAGISASGADAANYALTGTTASTTADVTAKAITVAATGVNKVYDGSTSASANLASSGVVSGDAVNFTGTATLADKNVGTGKAVSVAGIAASGADAGNYSINTTASTTANVTAKAITVAATGVNKVYDGTTAASANLASSGVVAGDVVNFSGTATLANKNVGTGKAVSVAGIAASGTDAGNYSINTTASTTANVTAKAITVAATGVNKVYDGTTAAGANLASSGVVSGDVVSFTGTATLADKNVGTGKTVSVAGIAASGTDAGNYSINTTASTTADVTAKAITVAATGVNKVYDGTTAASANLASSGVVAGDVVSFTGTATLADKNVGTGKTVSVAGISASGIDAGNYAINTTASTTANVTAKAITVAAAGVNKVYDGTTAANATLSSSGVLAGDTVNFGGNATFANKNAGTGKTVSVAGISASGSDAANYALTATTATTTADIATKAITVAATGVNKVYDGSTAATANLASNGVVSGDVVNFTGTATLADKNVGTGKAVSVAGISASGTDAANYAINTTASTTADVTAKAITVAATGVNKVYDGATSATANLASNGIVAGDLVNFTGTATLADKNVGTGKTVSVAGISASGTDAANYAINTTASTTANVTAKAITVAATGVNKVYDGSTAAAANLASSGVVSGDVVNFTGTATLADKNVGAGKAVSVAGISASGVDAGNYAINTTASTTANVTAKAITVAATGVNKVYDGTTAASANLASSGVVSGDAVSFTGTATLADKNVGTGKTVSVAGISASGVDAGNYAINTTASTTANVTAKAITVAAAGVNKVYDGSTAANATLSSSGVLAGDTVNFGGTATFANKNVGTGKAVSVVGIGASGADAGNYVLTGTTASTTADVAAKAIAVAATGVNKVYDGSTAASANLASNGVVAGDVVNFNGTATLADKNVGTGKAVSVAGITASGTDAGNYTINTTATTSADVAAKAITVAAAGVNKVYDGSTSATANLASNGVVAGDAVSFSGTATLADKNVGTGKTVSVAGINASGTDAGNYTFNTTASTTADVTAKAITVAATGVNKVYDGATAATTNLTSSGVVAGDTVSFTGTATLVDKNVGTGKTVSVAGIRASGADAGNYAINTTASTTADVTAKSITVAATGVNKVYDGSTSATANLASNGIVAGDGVSFTGTATLADKNVGTGKTVSVAGIRASGTDAGNYAINTTASTTADVTAKAITVAATGVNKVYDGATSATANLASNGIVAGDVVNFTGTATLADKNVGTGKTVSVAGITASGSDAGNYAINTSATTKADVLAKSITVAATGVGKVYDGTAAASANLASSGVVAGDSVSFTGNASFADKNAGLGKAIGVTGIAAAGADARNYVLAATTAATTADIAAKAITVAATGVNKVYDGSTAATADLASNGIVAGDVVSFNGTATLADKNVGTGKTVSVAGITASGADAGNYAINTTASTTADVAAKAITVAATGVGKVYDGSTAATADLASNGVVAGDVVSFTGTATLADKNVGTGKTVSVAGIRASGADAGNYAINTTAATTADVTAKSITVAATGVNKVYDGSTDASVALASGGVVAGDSLSFSGTARFADKNAAAGKAVSVTGIAASGADAGNYRLSSTTATTSADVAAKTIAVAAAGVDKVYDGSTAVAVRLSPSGVVAGDSVAATGNAVLADRDAGTGKAVTVTGITLLGADAANYRTAGNATTTADVNPRPLLVALQGTVAKAQDGGTAASLDSSNYAIGNLVLGDFIRVVQPQGRYADASTGTGKAVYATLSAGDYRADGTTRLANYRLYTGEVVGAVGTVQDATTTTPSYASAVNSAYTAASVPTPGIESQVSQGSDEGGNRQGTAQARQATVVSTNTAENLLQRRTFSVADGGIRLPAGVRGSDRDAPQ</sequence>
<dbReference type="InterPro" id="IPR012334">
    <property type="entry name" value="Pectin_lyas_fold"/>
</dbReference>
<evidence type="ECO:0000256" key="1">
    <source>
        <dbReference type="ARBA" id="ARBA00004613"/>
    </source>
</evidence>
<dbReference type="InterPro" id="IPR050909">
    <property type="entry name" value="Bact_Autotransporter_VF"/>
</dbReference>
<proteinExistence type="predicted"/>
<gene>
    <name evidence="6" type="ORF">NS331_01275</name>
</gene>
<dbReference type="EMBL" id="LDSL01000009">
    <property type="protein sequence ID" value="KTT27675.1"/>
    <property type="molecule type" value="Genomic_DNA"/>
</dbReference>
<feature type="region of interest" description="Disordered" evidence="4">
    <location>
        <begin position="4426"/>
        <end position="4452"/>
    </location>
</feature>
<dbReference type="Pfam" id="PF13018">
    <property type="entry name" value="ESPR"/>
    <property type="match status" value="1"/>
</dbReference>
<dbReference type="InterPro" id="IPR011050">
    <property type="entry name" value="Pectin_lyase_fold/virulence"/>
</dbReference>
<dbReference type="Pfam" id="PF18657">
    <property type="entry name" value="YDG"/>
    <property type="match status" value="30"/>
</dbReference>
<evidence type="ECO:0000313" key="7">
    <source>
        <dbReference type="Proteomes" id="UP000072741"/>
    </source>
</evidence>
<dbReference type="NCBIfam" id="TIGR01901">
    <property type="entry name" value="adhes_NPXG"/>
    <property type="match status" value="1"/>
</dbReference>
<dbReference type="PATRIC" id="fig|433924.3.peg.5046"/>